<dbReference type="EC" id="2.7.1.150" evidence="1"/>
<evidence type="ECO:0000256" key="4">
    <source>
        <dbReference type="ARBA" id="ARBA00022777"/>
    </source>
</evidence>
<evidence type="ECO:0000256" key="3">
    <source>
        <dbReference type="ARBA" id="ARBA00022741"/>
    </source>
</evidence>
<reference evidence="11 12" key="1">
    <citation type="submission" date="2024-02" db="EMBL/GenBank/DDBJ databases">
        <title>High-quality chromosome-scale genome assembly of Pensacola bahiagrass (Paspalum notatum Flugge var. saurae).</title>
        <authorList>
            <person name="Vega J.M."/>
            <person name="Podio M."/>
            <person name="Orjuela J."/>
            <person name="Siena L.A."/>
            <person name="Pessino S.C."/>
            <person name="Combes M.C."/>
            <person name="Mariac C."/>
            <person name="Albertini E."/>
            <person name="Pupilli F."/>
            <person name="Ortiz J.P.A."/>
            <person name="Leblanc O."/>
        </authorList>
    </citation>
    <scope>NUCLEOTIDE SEQUENCE [LARGE SCALE GENOMIC DNA]</scope>
    <source>
        <strain evidence="11">R1</strain>
        <tissue evidence="11">Leaf</tissue>
    </source>
</reference>
<sequence length="1504" mass="168781">MIHHCSDDDALAAAANPSHLHLHPSPAGDDDPSFQLIHYKAHDDDDTSTSTTVGFGCQHAESDDDTIWIPPPEAAPPEMEDDDHRQAEAEADAGDTAATYTDDDDDDAIIGGDSHRKDRQKAMVKAMNGQLKMLAARFLESAGISSNFPQAQGRREAGGDNTCCCCWLDIVTSLSWEAALLIRPDYGTLGKEMDPSSYIKVKCVASGTPRQCKLLSFIYSSFRSFYACYSQQHICSEVIKGLVFRKNAAHKHMPTKCHNPRLLLLRGVLGDSDIRFSSFSSIEQEKDRLHKSVRKMMEMCSPNVIMVEKTVSRDIQELLLKEGATLVLDMKLNRLQRIARCSGAPIVSFSEVLSKPKLKQCDYFHIEKFTEEHNLITSEVGKRPSKTLMFLEGFHKPLGCTILLRGANSEELKKIKQVMHYTVFAAYHLVLETSFFEDQRVILNDKNASIEEVSVIRKAGPSVIRHGTPALSNGSHPVCPKEKDFPNGIREGSMTYYDSDQELPSERLVSPVPGSPRRFSDIFRYQNIYLPITSSQEATDHQIEDVLQYNEDMTSDSIHIPPNVGVGVPVGCGDPQKQASSETNNQMAFGDPSVSEKHEQTLENGEHHSTSYISGDNTSDIDQVDDALEPQSILILLSSQCLKKQVICEQSHLYRIRYYGNFDVSLGRYLQDILQNQNLSCSSCGEPPEAHMYSYTHRNGNLTVLVKRLLPRYRLPGESEGKIWMWTRCMRCEHESGISISSRRVLMSSEAHYLSFGKFLELSFSSHSTARRLSICGHSLNRDCLRFFGLGSKVAMFQYSSVEIYTACKPQPTLDFHNPNTHEWYGQEVLARGVTLFSEVTGVLQNLKGQFPEVGTYCGAFLPVKEFSQLEETLIKDKYDFMDSLAKAVDQSREPSSGHDILNVNWLYQDLLIELYVWDRRLHQLLECTSAVKGRMGNGSKETSEFTGDQTAVVAEAAGFAERASSKASFENGPGMGEKALSSGIPNCLDVQSNGIAAWSMSPKQEQLEIPQQLGLSQCYHGEKWVWSPLSESRLAYRHELVVGCLERFELVNHYCPSHLSPLHKNKQSAEEEVVSQQFTVGPGGSVLCVSENEISSIVSRALAISEERRHLLDAISESEPAESRGRERSKTMEKSYSSVSESSSSSWSWSSTGSSDSEASISSDDLSSYDSSLLSSSLHPEISVNGRVALKGKYSVICVHSNQFYNLRKKCCPSELAYITSLSRCKKWDAQGGKSKAFFAKTIDDRFIIKQIKRTELESFIEFAPEYFKHVCHSLDTGSQTCLAKILGIYQVKQIRHGKEIKMDLMVMENILFGHNVSRTYDLKGAVFSRHISDSEDHDTVYLDQNFVDDMRVSPIYIGGRAKHLLQRAIWNDTSFLTSINVMDYSLLVGVDKQKHELVFGIIDYLRQYTWDKQLETWVKASLVVPKNESPTVVSPREYKKRFRKFMSKYFLTVPDDWSTEKENRSVACTSCAQAAAGNTTRLQPRVQDEKPHQHPNPIMACA</sequence>
<feature type="region of interest" description="Disordered" evidence="9">
    <location>
        <begin position="44"/>
        <end position="116"/>
    </location>
</feature>
<evidence type="ECO:0000313" key="12">
    <source>
        <dbReference type="Proteomes" id="UP001341281"/>
    </source>
</evidence>
<dbReference type="PANTHER" id="PTHR45748">
    <property type="entry name" value="1-PHOSPHATIDYLINOSITOL 3-PHOSPHATE 5-KINASE-RELATED"/>
    <property type="match status" value="1"/>
</dbReference>
<name>A0AAQ3UCP1_PASNO</name>
<dbReference type="EMBL" id="CP144751">
    <property type="protein sequence ID" value="WVZ87800.1"/>
    <property type="molecule type" value="Genomic_DNA"/>
</dbReference>
<protein>
    <recommendedName>
        <fullName evidence="1">1-phosphatidylinositol-3-phosphate 5-kinase</fullName>
        <ecNumber evidence="1">2.7.1.150</ecNumber>
    </recommendedName>
    <alternativeName>
        <fullName evidence="7">Phosphatidylinositol 3-phosphate 5-kinase type III</fullName>
    </alternativeName>
</protein>
<dbReference type="InterPro" id="IPR027484">
    <property type="entry name" value="PInositol-4-P-5-kinase_N"/>
</dbReference>
<dbReference type="GO" id="GO:0046854">
    <property type="term" value="P:phosphatidylinositol phosphate biosynthetic process"/>
    <property type="evidence" value="ECO:0007669"/>
    <property type="project" value="TreeGrafter"/>
</dbReference>
<dbReference type="InterPro" id="IPR002423">
    <property type="entry name" value="Cpn60/GroEL/TCP-1"/>
</dbReference>
<dbReference type="PANTHER" id="PTHR45748:SF4">
    <property type="entry name" value="1-PHOSPHATIDYLINOSITOL-3-PHOSPHATE 5-KINASE FAB1D-RELATED"/>
    <property type="match status" value="1"/>
</dbReference>
<dbReference type="Gene3D" id="3.30.810.10">
    <property type="entry name" value="2-Layer Sandwich"/>
    <property type="match status" value="1"/>
</dbReference>
<evidence type="ECO:0000256" key="2">
    <source>
        <dbReference type="ARBA" id="ARBA00022679"/>
    </source>
</evidence>
<dbReference type="Pfam" id="PF01504">
    <property type="entry name" value="PIP5K"/>
    <property type="match status" value="1"/>
</dbReference>
<evidence type="ECO:0000256" key="8">
    <source>
        <dbReference type="PROSITE-ProRule" id="PRU00781"/>
    </source>
</evidence>
<dbReference type="CDD" id="cd17300">
    <property type="entry name" value="PIPKc_PIKfyve"/>
    <property type="match status" value="1"/>
</dbReference>
<accession>A0AAQ3UCP1</accession>
<proteinExistence type="predicted"/>
<dbReference type="Pfam" id="PF00118">
    <property type="entry name" value="Cpn60_TCP1"/>
    <property type="match status" value="1"/>
</dbReference>
<keyword evidence="2 8" id="KW-0808">Transferase</keyword>
<dbReference type="Gene3D" id="3.30.800.10">
    <property type="entry name" value="Phosphatidylinositol Phosphate Kinase II Beta"/>
    <property type="match status" value="1"/>
</dbReference>
<evidence type="ECO:0000259" key="10">
    <source>
        <dbReference type="PROSITE" id="PS51455"/>
    </source>
</evidence>
<dbReference type="PROSITE" id="PS51455">
    <property type="entry name" value="PIPK"/>
    <property type="match status" value="1"/>
</dbReference>
<dbReference type="Gene3D" id="3.50.7.10">
    <property type="entry name" value="GroEL"/>
    <property type="match status" value="1"/>
</dbReference>
<evidence type="ECO:0000256" key="7">
    <source>
        <dbReference type="ARBA" id="ARBA00077223"/>
    </source>
</evidence>
<dbReference type="GO" id="GO:0010008">
    <property type="term" value="C:endosome membrane"/>
    <property type="evidence" value="ECO:0007669"/>
    <property type="project" value="TreeGrafter"/>
</dbReference>
<organism evidence="11 12">
    <name type="scientific">Paspalum notatum var. saurae</name>
    <dbReference type="NCBI Taxonomy" id="547442"/>
    <lineage>
        <taxon>Eukaryota</taxon>
        <taxon>Viridiplantae</taxon>
        <taxon>Streptophyta</taxon>
        <taxon>Embryophyta</taxon>
        <taxon>Tracheophyta</taxon>
        <taxon>Spermatophyta</taxon>
        <taxon>Magnoliopsida</taxon>
        <taxon>Liliopsida</taxon>
        <taxon>Poales</taxon>
        <taxon>Poaceae</taxon>
        <taxon>PACMAD clade</taxon>
        <taxon>Panicoideae</taxon>
        <taxon>Andropogonodae</taxon>
        <taxon>Paspaleae</taxon>
        <taxon>Paspalinae</taxon>
        <taxon>Paspalum</taxon>
    </lineage>
</organism>
<feature type="compositionally biased region" description="Basic and acidic residues" evidence="9">
    <location>
        <begin position="594"/>
        <end position="609"/>
    </location>
</feature>
<dbReference type="Proteomes" id="UP001341281">
    <property type="component" value="Chromosome 07"/>
</dbReference>
<evidence type="ECO:0000256" key="1">
    <source>
        <dbReference type="ARBA" id="ARBA00012009"/>
    </source>
</evidence>
<keyword evidence="12" id="KW-1185">Reference proteome</keyword>
<dbReference type="InterPro" id="IPR002498">
    <property type="entry name" value="PInositol-4-P-4/5-kinase_core"/>
</dbReference>
<dbReference type="SMART" id="SM00330">
    <property type="entry name" value="PIPKc"/>
    <property type="match status" value="1"/>
</dbReference>
<dbReference type="FunFam" id="3.30.800.10:FF:000007">
    <property type="entry name" value="Putative 1-phosphatidylinositol-4-phosphate 5-kinase/ zinc ion binding family"/>
    <property type="match status" value="1"/>
</dbReference>
<gene>
    <name evidence="11" type="ORF">U9M48_034382</name>
</gene>
<keyword evidence="5 8" id="KW-0067">ATP-binding</keyword>
<feature type="region of interest" description="Disordered" evidence="9">
    <location>
        <begin position="575"/>
        <end position="617"/>
    </location>
</feature>
<dbReference type="FunFam" id="3.30.810.10:FF:000001">
    <property type="entry name" value="1-phosphatidylinositol 3-phosphate 5-kinase FAB1"/>
    <property type="match status" value="1"/>
</dbReference>
<dbReference type="SUPFAM" id="SSF56104">
    <property type="entry name" value="SAICAR synthase-like"/>
    <property type="match status" value="1"/>
</dbReference>
<feature type="region of interest" description="Disordered" evidence="9">
    <location>
        <begin position="1481"/>
        <end position="1504"/>
    </location>
</feature>
<dbReference type="CDD" id="cd03334">
    <property type="entry name" value="Fab1_TCP"/>
    <property type="match status" value="1"/>
</dbReference>
<dbReference type="InterPro" id="IPR027483">
    <property type="entry name" value="PInositol-4-P-4/5-kinase_C_sf"/>
</dbReference>
<evidence type="ECO:0000313" key="11">
    <source>
        <dbReference type="EMBL" id="WVZ87800.1"/>
    </source>
</evidence>
<keyword evidence="4 8" id="KW-0418">Kinase</keyword>
<comment type="subunit">
    <text evidence="6">Component of the PI(3,5)P2 regulatory complex at least composed of ATG18, SAC/FIG4, FAB1 and VAC14.</text>
</comment>
<dbReference type="SUPFAM" id="SSF52029">
    <property type="entry name" value="GroEL apical domain-like"/>
    <property type="match status" value="1"/>
</dbReference>
<dbReference type="GO" id="GO:0000285">
    <property type="term" value="F:1-phosphatidylinositol-3-phosphate 5-kinase activity"/>
    <property type="evidence" value="ECO:0007669"/>
    <property type="project" value="UniProtKB-EC"/>
</dbReference>
<feature type="compositionally biased region" description="Basic and acidic residues" evidence="9">
    <location>
        <begin position="1122"/>
        <end position="1134"/>
    </location>
</feature>
<evidence type="ECO:0000256" key="5">
    <source>
        <dbReference type="ARBA" id="ARBA00022840"/>
    </source>
</evidence>
<dbReference type="FunFam" id="3.50.7.10:FF:000007">
    <property type="entry name" value="1-phosphatidylinositol 3-phosphate 5-kinase isoform X1"/>
    <property type="match status" value="1"/>
</dbReference>
<dbReference type="GO" id="GO:0005524">
    <property type="term" value="F:ATP binding"/>
    <property type="evidence" value="ECO:0007669"/>
    <property type="project" value="UniProtKB-UniRule"/>
</dbReference>
<evidence type="ECO:0000256" key="9">
    <source>
        <dbReference type="SAM" id="MobiDB-lite"/>
    </source>
</evidence>
<evidence type="ECO:0000256" key="6">
    <source>
        <dbReference type="ARBA" id="ARBA00023464"/>
    </source>
</evidence>
<feature type="region of interest" description="Disordered" evidence="9">
    <location>
        <begin position="1116"/>
        <end position="1152"/>
    </location>
</feature>
<dbReference type="InterPro" id="IPR027409">
    <property type="entry name" value="GroEL-like_apical_dom_sf"/>
</dbReference>
<feature type="domain" description="PIPK" evidence="10">
    <location>
        <begin position="1132"/>
        <end position="1452"/>
    </location>
</feature>
<feature type="compositionally biased region" description="Low complexity" evidence="9">
    <location>
        <begin position="1136"/>
        <end position="1152"/>
    </location>
</feature>
<feature type="compositionally biased region" description="Polar residues" evidence="9">
    <location>
        <begin position="577"/>
        <end position="587"/>
    </location>
</feature>
<dbReference type="InterPro" id="IPR044769">
    <property type="entry name" value="PIKfyve_PIPKc"/>
</dbReference>
<keyword evidence="3 8" id="KW-0547">Nucleotide-binding</keyword>